<dbReference type="Proteomes" id="UP000050471">
    <property type="component" value="Unassembled WGS sequence"/>
</dbReference>
<dbReference type="AlphaFoldDB" id="A0A0P7JRM6"/>
<evidence type="ECO:0000313" key="4">
    <source>
        <dbReference type="EMBL" id="KPN64078.1"/>
    </source>
</evidence>
<dbReference type="Pfam" id="PF07542">
    <property type="entry name" value="ATP12"/>
    <property type="match status" value="1"/>
</dbReference>
<sequence length="236" mass="25922">MSGWAAKRFWKQAEVAEVEGGFSVILDGRAIKTPAKTPFVVPTRVMAEAIAAEWDAQGDKIDPNTMPVTRTANSAIDKVATQFAEVADMMAAYGDSDLLCYRATHPQELIDRQAAKWDPVLDWAATALEARLTPVSGVIHAPQDAAAIARLTGRVHRFTPFELAAFHDLVGISGSLVLAFAVTEGHLEAEEAWNLSRLDEKWQEEQWGEDEEATAQADIKRGEFLHASRFFRLCAG</sequence>
<dbReference type="InterPro" id="IPR023335">
    <property type="entry name" value="ATP12_ortho_dom_sf"/>
</dbReference>
<dbReference type="GO" id="GO:0043461">
    <property type="term" value="P:proton-transporting ATP synthase complex assembly"/>
    <property type="evidence" value="ECO:0007669"/>
    <property type="project" value="InterPro"/>
</dbReference>
<evidence type="ECO:0000256" key="2">
    <source>
        <dbReference type="ARBA" id="ARBA00022946"/>
    </source>
</evidence>
<dbReference type="InterPro" id="IPR011419">
    <property type="entry name" value="ATP12_ATP_synth-F1-assembly"/>
</dbReference>
<keyword evidence="2" id="KW-0809">Transit peptide</keyword>
<keyword evidence="5" id="KW-1185">Reference proteome</keyword>
<organism evidence="4 5">
    <name type="scientific">Aliiroseovarius crassostreae</name>
    <dbReference type="NCBI Taxonomy" id="154981"/>
    <lineage>
        <taxon>Bacteria</taxon>
        <taxon>Pseudomonadati</taxon>
        <taxon>Pseudomonadota</taxon>
        <taxon>Alphaproteobacteria</taxon>
        <taxon>Rhodobacterales</taxon>
        <taxon>Paracoccaceae</taxon>
        <taxon>Aliiroseovarius</taxon>
    </lineage>
</organism>
<evidence type="ECO:0000256" key="3">
    <source>
        <dbReference type="ARBA" id="ARBA00023186"/>
    </source>
</evidence>
<dbReference type="EMBL" id="LKBA01000004">
    <property type="protein sequence ID" value="KPN64078.1"/>
    <property type="molecule type" value="Genomic_DNA"/>
</dbReference>
<protein>
    <submittedName>
        <fullName evidence="4">ATPase</fullName>
    </submittedName>
</protein>
<gene>
    <name evidence="4" type="ORF">AKJ29_15570</name>
</gene>
<reference evidence="4 5" key="1">
    <citation type="submission" date="2015-09" db="EMBL/GenBank/DDBJ databases">
        <title>Draft genome sequence of Aliiroseovarius crassostreae CV919-312TSm, the causative agent of Roseovarius Oyster Disease (formerly Juvenile Oyster Disease).</title>
        <authorList>
            <person name="Kessner L."/>
            <person name="Spinard E."/>
            <person name="Nelson D."/>
        </authorList>
    </citation>
    <scope>NUCLEOTIDE SEQUENCE [LARGE SCALE GENOMIC DNA]</scope>
    <source>
        <strain evidence="4 5">CV919-312</strain>
    </source>
</reference>
<comment type="similarity">
    <text evidence="1">Belongs to the ATP12 family.</text>
</comment>
<dbReference type="InterPro" id="IPR042272">
    <property type="entry name" value="ATP12_ATP_synth-F1-assembly_N"/>
</dbReference>
<evidence type="ECO:0000313" key="5">
    <source>
        <dbReference type="Proteomes" id="UP000050471"/>
    </source>
</evidence>
<dbReference type="Gene3D" id="1.10.3580.10">
    <property type="entry name" value="ATP12 ATPase"/>
    <property type="match status" value="1"/>
</dbReference>
<name>A0A0P7JRM6_9RHOB</name>
<comment type="caution">
    <text evidence="4">The sequence shown here is derived from an EMBL/GenBank/DDBJ whole genome shotgun (WGS) entry which is preliminary data.</text>
</comment>
<dbReference type="RefSeq" id="WP_055187976.1">
    <property type="nucleotide sequence ID" value="NZ_FPBS01000001.1"/>
</dbReference>
<accession>A0A0P7JRM6</accession>
<proteinExistence type="inferred from homology"/>
<evidence type="ECO:0000256" key="1">
    <source>
        <dbReference type="ARBA" id="ARBA00008231"/>
    </source>
</evidence>
<keyword evidence="3" id="KW-0143">Chaperone</keyword>
<dbReference type="STRING" id="154981.AKJ29_15570"/>
<dbReference type="Gene3D" id="3.30.2180.10">
    <property type="entry name" value="ATP12-like"/>
    <property type="match status" value="1"/>
</dbReference>
<dbReference type="SUPFAM" id="SSF160909">
    <property type="entry name" value="ATP12-like"/>
    <property type="match status" value="1"/>
</dbReference>
<dbReference type="PANTHER" id="PTHR21013:SF10">
    <property type="entry name" value="ATP SYNTHASE MITOCHONDRIAL F1 COMPLEX ASSEMBLY FACTOR 2"/>
    <property type="match status" value="1"/>
</dbReference>
<dbReference type="PANTHER" id="PTHR21013">
    <property type="entry name" value="ATP SYNTHASE MITOCHONDRIAL F1 COMPLEX ASSEMBLY FACTOR 2/ATP12 PROTEIN, MITOCHONDRIAL PRECURSOR"/>
    <property type="match status" value="1"/>
</dbReference>
<dbReference type="OrthoDB" id="9797825at2"/>